<organism evidence="6 7">
    <name type="scientific">Sodiomyces alkalinus (strain CBS 110278 / VKM F-3762 / F11)</name>
    <name type="common">Alkaliphilic filamentous fungus</name>
    <dbReference type="NCBI Taxonomy" id="1314773"/>
    <lineage>
        <taxon>Eukaryota</taxon>
        <taxon>Fungi</taxon>
        <taxon>Dikarya</taxon>
        <taxon>Ascomycota</taxon>
        <taxon>Pezizomycotina</taxon>
        <taxon>Sordariomycetes</taxon>
        <taxon>Hypocreomycetidae</taxon>
        <taxon>Glomerellales</taxon>
        <taxon>Plectosphaerellaceae</taxon>
        <taxon>Sodiomyces</taxon>
    </lineage>
</organism>
<dbReference type="STRING" id="1314773.A0A3N2Q0B1"/>
<evidence type="ECO:0008006" key="8">
    <source>
        <dbReference type="Google" id="ProtNLM"/>
    </source>
</evidence>
<evidence type="ECO:0000313" key="7">
    <source>
        <dbReference type="Proteomes" id="UP000272025"/>
    </source>
</evidence>
<name>A0A3N2Q0B1_SODAK</name>
<dbReference type="GO" id="GO:0016491">
    <property type="term" value="F:oxidoreductase activity"/>
    <property type="evidence" value="ECO:0007669"/>
    <property type="project" value="UniProtKB-KW"/>
</dbReference>
<dbReference type="PANTHER" id="PTHR33365:SF11">
    <property type="entry name" value="TAT PATHWAY SIGNAL SEQUENCE"/>
    <property type="match status" value="1"/>
</dbReference>
<dbReference type="EMBL" id="ML119052">
    <property type="protein sequence ID" value="ROT40193.1"/>
    <property type="molecule type" value="Genomic_DNA"/>
</dbReference>
<comment type="similarity">
    <text evidence="3">Belongs to the ustYa family.</text>
</comment>
<dbReference type="AlphaFoldDB" id="A0A3N2Q0B1"/>
<accession>A0A3N2Q0B1</accession>
<keyword evidence="5" id="KW-0472">Membrane</keyword>
<evidence type="ECO:0000313" key="6">
    <source>
        <dbReference type="EMBL" id="ROT40193.1"/>
    </source>
</evidence>
<evidence type="ECO:0000256" key="2">
    <source>
        <dbReference type="ARBA" id="ARBA00023002"/>
    </source>
</evidence>
<evidence type="ECO:0000256" key="4">
    <source>
        <dbReference type="SAM" id="MobiDB-lite"/>
    </source>
</evidence>
<keyword evidence="2" id="KW-0560">Oxidoreductase</keyword>
<dbReference type="PANTHER" id="PTHR33365">
    <property type="entry name" value="YALI0B05434P"/>
    <property type="match status" value="1"/>
</dbReference>
<keyword evidence="7" id="KW-1185">Reference proteome</keyword>
<gene>
    <name evidence="6" type="ORF">SODALDRAFT_90578</name>
</gene>
<dbReference type="GeneID" id="39584246"/>
<dbReference type="RefSeq" id="XP_028467999.1">
    <property type="nucleotide sequence ID" value="XM_028615769.1"/>
</dbReference>
<sequence length="261" mass="29613">MLFGYHQTKEEESASDLLPSDEGCVGEIGRPPSRLHARASKVLHWGAGGLLFLWFAATFWAACLTLWPVRDGELLIAEDHSLNVPTFDYEIWEFSLTTDYTPNWDNLTTDAEADAEMDRLKAAWDRLMPVGRGVIYSTKNLDMLPPGRVHHDDGDRGVHSVAVYHELHCLFSIMTAFHNSIIGRQPHLEHIRHCFEYLRLALMCYGDTTLEGINDVTLNFQHDGGAAKAGSRHVCKNYDQVYDWAQQHRADNVAGIVHERR</sequence>
<feature type="region of interest" description="Disordered" evidence="4">
    <location>
        <begin position="1"/>
        <end position="22"/>
    </location>
</feature>
<dbReference type="GO" id="GO:0043386">
    <property type="term" value="P:mycotoxin biosynthetic process"/>
    <property type="evidence" value="ECO:0007669"/>
    <property type="project" value="InterPro"/>
</dbReference>
<evidence type="ECO:0000256" key="3">
    <source>
        <dbReference type="ARBA" id="ARBA00035112"/>
    </source>
</evidence>
<dbReference type="OrthoDB" id="3687641at2759"/>
<keyword evidence="5" id="KW-0812">Transmembrane</keyword>
<dbReference type="Proteomes" id="UP000272025">
    <property type="component" value="Unassembled WGS sequence"/>
</dbReference>
<comment type="pathway">
    <text evidence="1">Mycotoxin biosynthesis.</text>
</comment>
<proteinExistence type="inferred from homology"/>
<evidence type="ECO:0000256" key="5">
    <source>
        <dbReference type="SAM" id="Phobius"/>
    </source>
</evidence>
<feature type="transmembrane region" description="Helical" evidence="5">
    <location>
        <begin position="42"/>
        <end position="67"/>
    </location>
</feature>
<protein>
    <recommendedName>
        <fullName evidence="8">Tat pathway signal sequence</fullName>
    </recommendedName>
</protein>
<evidence type="ECO:0000256" key="1">
    <source>
        <dbReference type="ARBA" id="ARBA00004685"/>
    </source>
</evidence>
<dbReference type="InterPro" id="IPR021765">
    <property type="entry name" value="UstYa-like"/>
</dbReference>
<reference evidence="6 7" key="1">
    <citation type="journal article" date="2018" name="Mol. Ecol.">
        <title>The obligate alkalophilic soda-lake fungus Sodiomyces alkalinus has shifted to a protein diet.</title>
        <authorList>
            <person name="Grum-Grzhimaylo A.A."/>
            <person name="Falkoski D.L."/>
            <person name="van den Heuvel J."/>
            <person name="Valero-Jimenez C.A."/>
            <person name="Min B."/>
            <person name="Choi I.G."/>
            <person name="Lipzen A."/>
            <person name="Daum C.G."/>
            <person name="Aanen D.K."/>
            <person name="Tsang A."/>
            <person name="Henrissat B."/>
            <person name="Bilanenko E.N."/>
            <person name="de Vries R.P."/>
            <person name="van Kan J.A.L."/>
            <person name="Grigoriev I.V."/>
            <person name="Debets A.J.M."/>
        </authorList>
    </citation>
    <scope>NUCLEOTIDE SEQUENCE [LARGE SCALE GENOMIC DNA]</scope>
    <source>
        <strain evidence="6 7">F11</strain>
    </source>
</reference>
<keyword evidence="5" id="KW-1133">Transmembrane helix</keyword>
<dbReference type="Pfam" id="PF11807">
    <property type="entry name" value="UstYa"/>
    <property type="match status" value="1"/>
</dbReference>